<evidence type="ECO:0000313" key="7">
    <source>
        <dbReference type="EMBL" id="QEK53119.1"/>
    </source>
</evidence>
<feature type="domain" description="Glycosyl hydrolase family 32 N-terminal" evidence="5">
    <location>
        <begin position="39"/>
        <end position="337"/>
    </location>
</feature>
<dbReference type="InterPro" id="IPR013148">
    <property type="entry name" value="Glyco_hydro_32_N"/>
</dbReference>
<dbReference type="PANTHER" id="PTHR42800">
    <property type="entry name" value="EXOINULINASE INUD (AFU_ORTHOLOGUE AFUA_5G00480)"/>
    <property type="match status" value="1"/>
</dbReference>
<comment type="similarity">
    <text evidence="1 4">Belongs to the glycosyl hydrolase 32 family.</text>
</comment>
<evidence type="ECO:0000256" key="2">
    <source>
        <dbReference type="ARBA" id="ARBA00022801"/>
    </source>
</evidence>
<dbReference type="Pfam" id="PF08244">
    <property type="entry name" value="Glyco_hydro_32C"/>
    <property type="match status" value="1"/>
</dbReference>
<keyword evidence="2 4" id="KW-0378">Hydrolase</keyword>
<evidence type="ECO:0000256" key="1">
    <source>
        <dbReference type="ARBA" id="ARBA00009902"/>
    </source>
</evidence>
<dbReference type="InterPro" id="IPR018053">
    <property type="entry name" value="Glyco_hydro_32_AS"/>
</dbReference>
<evidence type="ECO:0000259" key="5">
    <source>
        <dbReference type="Pfam" id="PF00251"/>
    </source>
</evidence>
<name>A0A5C0VLW6_9SPHI</name>
<keyword evidence="8" id="KW-1185">Reference proteome</keyword>
<dbReference type="InterPro" id="IPR001362">
    <property type="entry name" value="Glyco_hydro_32"/>
</dbReference>
<dbReference type="SMART" id="SM00640">
    <property type="entry name" value="Glyco_32"/>
    <property type="match status" value="1"/>
</dbReference>
<evidence type="ECO:0000256" key="4">
    <source>
        <dbReference type="RuleBase" id="RU362110"/>
    </source>
</evidence>
<dbReference type="EMBL" id="CP043329">
    <property type="protein sequence ID" value="QEK53119.1"/>
    <property type="molecule type" value="Genomic_DNA"/>
</dbReference>
<dbReference type="AlphaFoldDB" id="A0A5C0VLW6"/>
<dbReference type="Proteomes" id="UP000323653">
    <property type="component" value="Chromosome"/>
</dbReference>
<protein>
    <submittedName>
        <fullName evidence="7">Glycoside hydrolase family 32 protein</fullName>
    </submittedName>
</protein>
<dbReference type="GO" id="GO:0005987">
    <property type="term" value="P:sucrose catabolic process"/>
    <property type="evidence" value="ECO:0007669"/>
    <property type="project" value="TreeGrafter"/>
</dbReference>
<accession>A0A5C0VLW6</accession>
<dbReference type="SUPFAM" id="SSF75005">
    <property type="entry name" value="Arabinanase/levansucrase/invertase"/>
    <property type="match status" value="1"/>
</dbReference>
<dbReference type="GO" id="GO:0004575">
    <property type="term" value="F:sucrose alpha-glucosidase activity"/>
    <property type="evidence" value="ECO:0007669"/>
    <property type="project" value="TreeGrafter"/>
</dbReference>
<dbReference type="PROSITE" id="PS51257">
    <property type="entry name" value="PROKAR_LIPOPROTEIN"/>
    <property type="match status" value="1"/>
</dbReference>
<evidence type="ECO:0000259" key="6">
    <source>
        <dbReference type="Pfam" id="PF08244"/>
    </source>
</evidence>
<gene>
    <name evidence="7" type="ORF">FYC62_16605</name>
</gene>
<dbReference type="InterPro" id="IPR023296">
    <property type="entry name" value="Glyco_hydro_beta-prop_sf"/>
</dbReference>
<evidence type="ECO:0000256" key="3">
    <source>
        <dbReference type="ARBA" id="ARBA00023295"/>
    </source>
</evidence>
<dbReference type="GO" id="GO:0005737">
    <property type="term" value="C:cytoplasm"/>
    <property type="evidence" value="ECO:0007669"/>
    <property type="project" value="TreeGrafter"/>
</dbReference>
<feature type="domain" description="Glycosyl hydrolase family 32 C-terminal" evidence="6">
    <location>
        <begin position="351"/>
        <end position="492"/>
    </location>
</feature>
<reference evidence="7 8" key="1">
    <citation type="submission" date="2019-08" db="EMBL/GenBank/DDBJ databases">
        <title>Pedobacter sp. nov., isolated from Han river, South Korea.</title>
        <authorList>
            <person name="Lee D.-H."/>
            <person name="Kim Y.-S."/>
            <person name="Hwang E.-M."/>
            <person name="Le Tran T.C."/>
            <person name="Cha C.-J."/>
        </authorList>
    </citation>
    <scope>NUCLEOTIDE SEQUENCE [LARGE SCALE GENOMIC DNA]</scope>
    <source>
        <strain evidence="7 8">CJ43</strain>
    </source>
</reference>
<dbReference type="InterPro" id="IPR013189">
    <property type="entry name" value="Glyco_hydro_32_C"/>
</dbReference>
<dbReference type="KEGG" id="pej:FYC62_16605"/>
<dbReference type="SUPFAM" id="SSF49899">
    <property type="entry name" value="Concanavalin A-like lectins/glucanases"/>
    <property type="match status" value="1"/>
</dbReference>
<dbReference type="Gene3D" id="2.60.120.560">
    <property type="entry name" value="Exo-inulinase, domain 1"/>
    <property type="match status" value="1"/>
</dbReference>
<proteinExistence type="inferred from homology"/>
<dbReference type="PROSITE" id="PS00609">
    <property type="entry name" value="GLYCOSYL_HYDROL_F32"/>
    <property type="match status" value="1"/>
</dbReference>
<sequence>MKENIKYLIFCFLISACSVKKSASENTTTYKEAYRPQFHFTPKSSWMNDPNGLIYLNGNYHMFFQHNPDSTVWGPMHWGHAISKDLIHWDEQPIALFPDSLGWIFSGSAVYDENNTSGLGKEGKMPLVAIFTHHNRKLESEGRKDYQYQSLAYSLDEGKSWEKYEGNPVLKNPGIVDFRDPKVRWNVEVKKWIMTLATKDRITFYSSPNLIDWTKESEFGEKVGAHGGVWECPDLFPMKVDGKEVWVLLVSINPGAPNGGSGTQYFIGDFDGKSFKPFNTKTKWIDYGTDDYAGVTFSNTDRLIFLGWMSNWQYAEKVPTEKWRSAMTLPRELSLEIVDDEFLLVNKPVKELKKIIGKSKSSKNIQITDALDLSADIAQAEGKFQLKFNSATIQDYKIVLSNDNNEELIIGYNKKDNQYFIDRQNARKEIFEKGFGAVHTAPRLSRSTSTDIELLFDAASVEFFADGGLTAMTDIFFPTQPFNKLQIKSKEGMLLRTLEIASVQSIWN</sequence>
<dbReference type="PANTHER" id="PTHR42800:SF1">
    <property type="entry name" value="EXOINULINASE INUD (AFU_ORTHOLOGUE AFUA_5G00480)"/>
    <property type="match status" value="1"/>
</dbReference>
<dbReference type="Pfam" id="PF00251">
    <property type="entry name" value="Glyco_hydro_32N"/>
    <property type="match status" value="1"/>
</dbReference>
<dbReference type="RefSeq" id="WP_149075754.1">
    <property type="nucleotide sequence ID" value="NZ_CP043329.1"/>
</dbReference>
<dbReference type="CDD" id="cd18622">
    <property type="entry name" value="GH32_Inu-like"/>
    <property type="match status" value="1"/>
</dbReference>
<evidence type="ECO:0000313" key="8">
    <source>
        <dbReference type="Proteomes" id="UP000323653"/>
    </source>
</evidence>
<dbReference type="InterPro" id="IPR013320">
    <property type="entry name" value="ConA-like_dom_sf"/>
</dbReference>
<organism evidence="7 8">
    <name type="scientific">Pedobacter aquae</name>
    <dbReference type="NCBI Taxonomy" id="2605747"/>
    <lineage>
        <taxon>Bacteria</taxon>
        <taxon>Pseudomonadati</taxon>
        <taxon>Bacteroidota</taxon>
        <taxon>Sphingobacteriia</taxon>
        <taxon>Sphingobacteriales</taxon>
        <taxon>Sphingobacteriaceae</taxon>
        <taxon>Pedobacter</taxon>
    </lineage>
</organism>
<keyword evidence="3 4" id="KW-0326">Glycosidase</keyword>
<dbReference type="Gene3D" id="2.115.10.20">
    <property type="entry name" value="Glycosyl hydrolase domain, family 43"/>
    <property type="match status" value="1"/>
</dbReference>